<feature type="domain" description="Response regulatory" evidence="7">
    <location>
        <begin position="466"/>
        <end position="583"/>
    </location>
</feature>
<dbReference type="PROSITE" id="PS50110">
    <property type="entry name" value="RESPONSE_REGULATORY"/>
    <property type="match status" value="1"/>
</dbReference>
<dbReference type="PANTHER" id="PTHR45339:SF5">
    <property type="entry name" value="HISTIDINE KINASE"/>
    <property type="match status" value="1"/>
</dbReference>
<keyword evidence="5" id="KW-1133">Transmembrane helix</keyword>
<protein>
    <recommendedName>
        <fullName evidence="2">histidine kinase</fullName>
        <ecNumber evidence="2">2.7.13.3</ecNumber>
    </recommendedName>
</protein>
<evidence type="ECO:0000313" key="9">
    <source>
        <dbReference type="Proteomes" id="UP001595776"/>
    </source>
</evidence>
<feature type="transmembrane region" description="Helical" evidence="5">
    <location>
        <begin position="127"/>
        <end position="157"/>
    </location>
</feature>
<dbReference type="Pfam" id="PF00072">
    <property type="entry name" value="Response_reg"/>
    <property type="match status" value="1"/>
</dbReference>
<dbReference type="CDD" id="cd00082">
    <property type="entry name" value="HisKA"/>
    <property type="match status" value="1"/>
</dbReference>
<keyword evidence="5" id="KW-0472">Membrane</keyword>
<reference evidence="9" key="1">
    <citation type="journal article" date="2019" name="Int. J. Syst. Evol. Microbiol.">
        <title>The Global Catalogue of Microorganisms (GCM) 10K type strain sequencing project: providing services to taxonomists for standard genome sequencing and annotation.</title>
        <authorList>
            <consortium name="The Broad Institute Genomics Platform"/>
            <consortium name="The Broad Institute Genome Sequencing Center for Infectious Disease"/>
            <person name="Wu L."/>
            <person name="Ma J."/>
        </authorList>
    </citation>
    <scope>NUCLEOTIDE SEQUENCE [LARGE SCALE GENOMIC DNA]</scope>
    <source>
        <strain evidence="9">CGMCC 1.15304</strain>
    </source>
</reference>
<keyword evidence="8" id="KW-0067">ATP-binding</keyword>
<feature type="transmembrane region" description="Helical" evidence="5">
    <location>
        <begin position="169"/>
        <end position="188"/>
    </location>
</feature>
<dbReference type="PANTHER" id="PTHR45339">
    <property type="entry name" value="HYBRID SIGNAL TRANSDUCTION HISTIDINE KINASE J"/>
    <property type="match status" value="1"/>
</dbReference>
<gene>
    <name evidence="8" type="ORF">ACFO5Q_16185</name>
</gene>
<dbReference type="GO" id="GO:0005524">
    <property type="term" value="F:ATP binding"/>
    <property type="evidence" value="ECO:0007669"/>
    <property type="project" value="UniProtKB-KW"/>
</dbReference>
<comment type="caution">
    <text evidence="8">The sequence shown here is derived from an EMBL/GenBank/DDBJ whole genome shotgun (WGS) entry which is preliminary data.</text>
</comment>
<sequence>MTELATDKHDVGPPEDGRTAVPDLLAVELNKISQRYLSAMAMILAVFYSIRGAAFLVTSKEVDPVALAVPAFAAALYGLVVSRQAKKLVLSRPVVEVHFFIICLILIFNTGWAYIQGFNSEITPNMSFVLMAVGLGTISLWNWLAQGTLVVLAYVAVLATIGPPDGKPFFFYLLTGSALSLLAFKARLSVIQDRMELEVELIDKAQKLEAAHKAKDRFMANMTHDLRTPMTGVLGMMDLLRDTRLTKEQTRLLDTAKTSAGYLLSIINDILDFSKLESGKFELKPAPMDAVALTRDVIEMLRAQAQVKNISLTLDLPEEEPVAVKGDGLRIGQVLFNLVGNAIKFTEKGGVTVSLKLHDHASGLSVEWIVADTGAGIPQDRIEKLFDRFEQMDASATRQQQHGTGLGLAIIRELLALMGGFVEVASEVGKGTEFSFTVPLERVNADQLATAPTVSEPEAVLSLPLRILVAEDNMVNQTLIQRLLTKQGWQVQIVENGEAAVAAVTKTDQPYDLVLMDVQMPVMDGLSATRIIKDKMVNPPPVIALTANTMKEDVERYLEAGMDAHVGKPINMADLTSAIARVLTTRDKKASGESA</sequence>
<dbReference type="RefSeq" id="WP_068146377.1">
    <property type="nucleotide sequence ID" value="NZ_JBHSCR010000017.1"/>
</dbReference>
<dbReference type="Pfam" id="PF00512">
    <property type="entry name" value="HisKA"/>
    <property type="match status" value="1"/>
</dbReference>
<dbReference type="InterPro" id="IPR003594">
    <property type="entry name" value="HATPase_dom"/>
</dbReference>
<keyword evidence="8" id="KW-0547">Nucleotide-binding</keyword>
<feature type="transmembrane region" description="Helical" evidence="5">
    <location>
        <begin position="36"/>
        <end position="58"/>
    </location>
</feature>
<evidence type="ECO:0000256" key="2">
    <source>
        <dbReference type="ARBA" id="ARBA00012438"/>
    </source>
</evidence>
<evidence type="ECO:0000256" key="5">
    <source>
        <dbReference type="SAM" id="Phobius"/>
    </source>
</evidence>
<dbReference type="PRINTS" id="PR00344">
    <property type="entry name" value="BCTRLSENSOR"/>
</dbReference>
<evidence type="ECO:0000259" key="7">
    <source>
        <dbReference type="PROSITE" id="PS50110"/>
    </source>
</evidence>
<keyword evidence="3 4" id="KW-0597">Phosphoprotein</keyword>
<dbReference type="EC" id="2.7.13.3" evidence="2"/>
<dbReference type="SMART" id="SM00388">
    <property type="entry name" value="HisKA"/>
    <property type="match status" value="1"/>
</dbReference>
<dbReference type="Proteomes" id="UP001595776">
    <property type="component" value="Unassembled WGS sequence"/>
</dbReference>
<comment type="catalytic activity">
    <reaction evidence="1">
        <text>ATP + protein L-histidine = ADP + protein N-phospho-L-histidine.</text>
        <dbReference type="EC" id="2.7.13.3"/>
    </reaction>
</comment>
<dbReference type="Gene3D" id="1.10.287.130">
    <property type="match status" value="1"/>
</dbReference>
<feature type="transmembrane region" description="Helical" evidence="5">
    <location>
        <begin position="64"/>
        <end position="82"/>
    </location>
</feature>
<dbReference type="Pfam" id="PF02518">
    <property type="entry name" value="HATPase_c"/>
    <property type="match status" value="1"/>
</dbReference>
<evidence type="ECO:0000256" key="1">
    <source>
        <dbReference type="ARBA" id="ARBA00000085"/>
    </source>
</evidence>
<feature type="transmembrane region" description="Helical" evidence="5">
    <location>
        <begin position="94"/>
        <end position="115"/>
    </location>
</feature>
<evidence type="ECO:0000256" key="3">
    <source>
        <dbReference type="ARBA" id="ARBA00022553"/>
    </source>
</evidence>
<keyword evidence="9" id="KW-1185">Reference proteome</keyword>
<dbReference type="SMART" id="SM00387">
    <property type="entry name" value="HATPase_c"/>
    <property type="match status" value="1"/>
</dbReference>
<dbReference type="InterPro" id="IPR036890">
    <property type="entry name" value="HATPase_C_sf"/>
</dbReference>
<dbReference type="SUPFAM" id="SSF52172">
    <property type="entry name" value="CheY-like"/>
    <property type="match status" value="1"/>
</dbReference>
<organism evidence="8 9">
    <name type="scientific">Kordiimonas lipolytica</name>
    <dbReference type="NCBI Taxonomy" id="1662421"/>
    <lineage>
        <taxon>Bacteria</taxon>
        <taxon>Pseudomonadati</taxon>
        <taxon>Pseudomonadota</taxon>
        <taxon>Alphaproteobacteria</taxon>
        <taxon>Kordiimonadales</taxon>
        <taxon>Kordiimonadaceae</taxon>
        <taxon>Kordiimonas</taxon>
    </lineage>
</organism>
<dbReference type="EMBL" id="JBHSCR010000017">
    <property type="protein sequence ID" value="MFC4349392.1"/>
    <property type="molecule type" value="Genomic_DNA"/>
</dbReference>
<accession>A0ABV8UFA4</accession>
<dbReference type="InterPro" id="IPR001789">
    <property type="entry name" value="Sig_transdc_resp-reg_receiver"/>
</dbReference>
<dbReference type="InterPro" id="IPR003661">
    <property type="entry name" value="HisK_dim/P_dom"/>
</dbReference>
<dbReference type="InterPro" id="IPR005467">
    <property type="entry name" value="His_kinase_dom"/>
</dbReference>
<dbReference type="PROSITE" id="PS50109">
    <property type="entry name" value="HIS_KIN"/>
    <property type="match status" value="1"/>
</dbReference>
<evidence type="ECO:0000313" key="8">
    <source>
        <dbReference type="EMBL" id="MFC4349392.1"/>
    </source>
</evidence>
<proteinExistence type="predicted"/>
<dbReference type="SUPFAM" id="SSF55874">
    <property type="entry name" value="ATPase domain of HSP90 chaperone/DNA topoisomerase II/histidine kinase"/>
    <property type="match status" value="1"/>
</dbReference>
<dbReference type="InterPro" id="IPR036097">
    <property type="entry name" value="HisK_dim/P_sf"/>
</dbReference>
<dbReference type="CDD" id="cd16922">
    <property type="entry name" value="HATPase_EvgS-ArcB-TorS-like"/>
    <property type="match status" value="1"/>
</dbReference>
<name>A0ABV8UFA4_9PROT</name>
<dbReference type="InterPro" id="IPR011006">
    <property type="entry name" value="CheY-like_superfamily"/>
</dbReference>
<dbReference type="Gene3D" id="3.30.565.10">
    <property type="entry name" value="Histidine kinase-like ATPase, C-terminal domain"/>
    <property type="match status" value="1"/>
</dbReference>
<dbReference type="SUPFAM" id="SSF47384">
    <property type="entry name" value="Homodimeric domain of signal transducing histidine kinase"/>
    <property type="match status" value="1"/>
</dbReference>
<dbReference type="Gene3D" id="3.40.50.2300">
    <property type="match status" value="1"/>
</dbReference>
<feature type="modified residue" description="4-aspartylphosphate" evidence="4">
    <location>
        <position position="517"/>
    </location>
</feature>
<feature type="domain" description="Histidine kinase" evidence="6">
    <location>
        <begin position="221"/>
        <end position="442"/>
    </location>
</feature>
<dbReference type="SMART" id="SM00448">
    <property type="entry name" value="REC"/>
    <property type="match status" value="1"/>
</dbReference>
<evidence type="ECO:0000259" key="6">
    <source>
        <dbReference type="PROSITE" id="PS50109"/>
    </source>
</evidence>
<dbReference type="InterPro" id="IPR004358">
    <property type="entry name" value="Sig_transdc_His_kin-like_C"/>
</dbReference>
<dbReference type="CDD" id="cd17546">
    <property type="entry name" value="REC_hyHK_CKI1_RcsC-like"/>
    <property type="match status" value="1"/>
</dbReference>
<evidence type="ECO:0000256" key="4">
    <source>
        <dbReference type="PROSITE-ProRule" id="PRU00169"/>
    </source>
</evidence>
<keyword evidence="5" id="KW-0812">Transmembrane</keyword>